<dbReference type="HAMAP" id="MF_00693">
    <property type="entry name" value="Transcrip_reg_TACO1"/>
    <property type="match status" value="1"/>
</dbReference>
<dbReference type="NCBIfam" id="NF009044">
    <property type="entry name" value="PRK12378.1"/>
    <property type="match status" value="1"/>
</dbReference>
<evidence type="ECO:0000256" key="4">
    <source>
        <dbReference type="ARBA" id="ARBA00023125"/>
    </source>
</evidence>
<evidence type="ECO:0000256" key="2">
    <source>
        <dbReference type="ARBA" id="ARBA00022490"/>
    </source>
</evidence>
<keyword evidence="2 6" id="KW-0963">Cytoplasm</keyword>
<feature type="domain" description="TACO1/YebC-like N-terminal" evidence="8">
    <location>
        <begin position="5"/>
        <end position="73"/>
    </location>
</feature>
<dbReference type="GO" id="GO:0005829">
    <property type="term" value="C:cytosol"/>
    <property type="evidence" value="ECO:0007669"/>
    <property type="project" value="TreeGrafter"/>
</dbReference>
<keyword evidence="4 6" id="KW-0238">DNA-binding</keyword>
<dbReference type="PANTHER" id="PTHR12532:SF6">
    <property type="entry name" value="TRANSCRIPTIONAL REGULATORY PROTEIN YEBC-RELATED"/>
    <property type="match status" value="1"/>
</dbReference>
<name>A0A6N2SCU2_9FIRM</name>
<accession>A0A6N2SCU2</accession>
<dbReference type="NCBIfam" id="NF001030">
    <property type="entry name" value="PRK00110.1"/>
    <property type="match status" value="1"/>
</dbReference>
<dbReference type="EMBL" id="CACRSL010000003">
    <property type="protein sequence ID" value="VYS91463.1"/>
    <property type="molecule type" value="Genomic_DNA"/>
</dbReference>
<dbReference type="InterPro" id="IPR048300">
    <property type="entry name" value="TACO1_YebC-like_2nd/3rd_dom"/>
</dbReference>
<dbReference type="SUPFAM" id="SSF75625">
    <property type="entry name" value="YebC-like"/>
    <property type="match status" value="1"/>
</dbReference>
<evidence type="ECO:0000256" key="3">
    <source>
        <dbReference type="ARBA" id="ARBA00023015"/>
    </source>
</evidence>
<keyword evidence="3 6" id="KW-0805">Transcription regulation</keyword>
<organism evidence="9">
    <name type="scientific">uncultured Anaerotruncus sp</name>
    <dbReference type="NCBI Taxonomy" id="905011"/>
    <lineage>
        <taxon>Bacteria</taxon>
        <taxon>Bacillati</taxon>
        <taxon>Bacillota</taxon>
        <taxon>Clostridia</taxon>
        <taxon>Eubacteriales</taxon>
        <taxon>Oscillospiraceae</taxon>
        <taxon>Anaerotruncus</taxon>
        <taxon>environmental samples</taxon>
    </lineage>
</organism>
<comment type="similarity">
    <text evidence="1 6">Belongs to the TACO1 family.</text>
</comment>
<dbReference type="InterPro" id="IPR002876">
    <property type="entry name" value="Transcrip_reg_TACO1-like"/>
</dbReference>
<dbReference type="InterPro" id="IPR029072">
    <property type="entry name" value="YebC-like"/>
</dbReference>
<gene>
    <name evidence="9" type="primary">yebC</name>
    <name evidence="9" type="ORF">AULFYP135_00888</name>
</gene>
<evidence type="ECO:0000313" key="9">
    <source>
        <dbReference type="EMBL" id="VYS91463.1"/>
    </source>
</evidence>
<evidence type="ECO:0000256" key="1">
    <source>
        <dbReference type="ARBA" id="ARBA00008724"/>
    </source>
</evidence>
<dbReference type="GO" id="GO:0003677">
    <property type="term" value="F:DNA binding"/>
    <property type="evidence" value="ECO:0007669"/>
    <property type="project" value="UniProtKB-UniRule"/>
</dbReference>
<dbReference type="FunFam" id="1.10.10.200:FF:000002">
    <property type="entry name" value="Probable transcriptional regulatory protein CLM62_37755"/>
    <property type="match status" value="1"/>
</dbReference>
<evidence type="ECO:0000256" key="5">
    <source>
        <dbReference type="ARBA" id="ARBA00023163"/>
    </source>
</evidence>
<evidence type="ECO:0000259" key="8">
    <source>
        <dbReference type="Pfam" id="PF20772"/>
    </source>
</evidence>
<dbReference type="InterPro" id="IPR026564">
    <property type="entry name" value="Transcrip_reg_TACO1-like_dom3"/>
</dbReference>
<dbReference type="PANTHER" id="PTHR12532">
    <property type="entry name" value="TRANSLATIONAL ACTIVATOR OF CYTOCHROME C OXIDASE 1"/>
    <property type="match status" value="1"/>
</dbReference>
<dbReference type="InterPro" id="IPR017856">
    <property type="entry name" value="Integrase-like_N"/>
</dbReference>
<dbReference type="Gene3D" id="3.30.70.980">
    <property type="match status" value="2"/>
</dbReference>
<reference evidence="9" key="1">
    <citation type="submission" date="2019-11" db="EMBL/GenBank/DDBJ databases">
        <authorList>
            <person name="Feng L."/>
        </authorList>
    </citation>
    <scope>NUCLEOTIDE SEQUENCE</scope>
    <source>
        <strain evidence="9">AundefinedLFYP135</strain>
    </source>
</reference>
<dbReference type="AlphaFoldDB" id="A0A6N2SCU2"/>
<dbReference type="Gene3D" id="1.10.10.200">
    <property type="match status" value="1"/>
</dbReference>
<dbReference type="Pfam" id="PF01709">
    <property type="entry name" value="Transcrip_reg"/>
    <property type="match status" value="1"/>
</dbReference>
<dbReference type="InterPro" id="IPR049083">
    <property type="entry name" value="TACO1_YebC_N"/>
</dbReference>
<evidence type="ECO:0000259" key="7">
    <source>
        <dbReference type="Pfam" id="PF01709"/>
    </source>
</evidence>
<evidence type="ECO:0000256" key="6">
    <source>
        <dbReference type="HAMAP-Rule" id="MF_00693"/>
    </source>
</evidence>
<dbReference type="FunFam" id="3.30.70.980:FF:000002">
    <property type="entry name" value="Probable transcriptional regulatory protein YebC"/>
    <property type="match status" value="1"/>
</dbReference>
<comment type="subcellular location">
    <subcellularLocation>
        <location evidence="6">Cytoplasm</location>
    </subcellularLocation>
</comment>
<protein>
    <recommendedName>
        <fullName evidence="6">Probable transcriptional regulatory protein AULFYP135_00888</fullName>
    </recommendedName>
</protein>
<dbReference type="NCBIfam" id="TIGR01033">
    <property type="entry name" value="YebC/PmpR family DNA-binding transcriptional regulator"/>
    <property type="match status" value="1"/>
</dbReference>
<sequence>MSGHSKWSTIKRKKEKTDGARAKIFTKIGREISVAVREGGGDPATNSKLRDCIAKAKANNVPNDNIDRVIKKAVSDGDKNDYENIVYEGYGAGGIAFIVDTLTDNRNRTAGDIRHYFDKFGGNLGQTGCVSFMFTQKGVLIVEESAFSEDKIMEDCFDAGADDFSIDEDGVVEITTEPNDLGKVRESLEEKGYAFASSEVAYIPTTTTVIDDEETRTKLNRLIEMLEDNDDVQDFWHNWENPDEDEEE</sequence>
<feature type="domain" description="TACO1/YebC-like second and third" evidence="7">
    <location>
        <begin position="82"/>
        <end position="239"/>
    </location>
</feature>
<proteinExistence type="inferred from homology"/>
<dbReference type="GO" id="GO:0006355">
    <property type="term" value="P:regulation of DNA-templated transcription"/>
    <property type="evidence" value="ECO:0007669"/>
    <property type="project" value="UniProtKB-UniRule"/>
</dbReference>
<dbReference type="Pfam" id="PF20772">
    <property type="entry name" value="TACO1_YebC_N"/>
    <property type="match status" value="1"/>
</dbReference>
<keyword evidence="5 6" id="KW-0804">Transcription</keyword>